<reference evidence="1" key="1">
    <citation type="journal article" date="2018" name="Nat. Plants">
        <title>Whole-genome landscape of Medicago truncatula symbiotic genes.</title>
        <authorList>
            <person name="Pecrix Y."/>
            <person name="Gamas P."/>
            <person name="Carrere S."/>
        </authorList>
    </citation>
    <scope>NUCLEOTIDE SEQUENCE</scope>
    <source>
        <tissue evidence="1">Leaves</tissue>
    </source>
</reference>
<evidence type="ECO:0000313" key="1">
    <source>
        <dbReference type="EMBL" id="RHN72320.1"/>
    </source>
</evidence>
<organism evidence="1">
    <name type="scientific">Medicago truncatula</name>
    <name type="common">Barrel medic</name>
    <name type="synonym">Medicago tribuloides</name>
    <dbReference type="NCBI Taxonomy" id="3880"/>
    <lineage>
        <taxon>Eukaryota</taxon>
        <taxon>Viridiplantae</taxon>
        <taxon>Streptophyta</taxon>
        <taxon>Embryophyta</taxon>
        <taxon>Tracheophyta</taxon>
        <taxon>Spermatophyta</taxon>
        <taxon>Magnoliopsida</taxon>
        <taxon>eudicotyledons</taxon>
        <taxon>Gunneridae</taxon>
        <taxon>Pentapetalae</taxon>
        <taxon>rosids</taxon>
        <taxon>fabids</taxon>
        <taxon>Fabales</taxon>
        <taxon>Fabaceae</taxon>
        <taxon>Papilionoideae</taxon>
        <taxon>50 kb inversion clade</taxon>
        <taxon>NPAAA clade</taxon>
        <taxon>Hologalegina</taxon>
        <taxon>IRL clade</taxon>
        <taxon>Trifolieae</taxon>
        <taxon>Medicago</taxon>
    </lineage>
</organism>
<proteinExistence type="predicted"/>
<dbReference type="AlphaFoldDB" id="A0A396J386"/>
<dbReference type="EMBL" id="PSQE01000002">
    <property type="protein sequence ID" value="RHN72320.1"/>
    <property type="molecule type" value="Genomic_DNA"/>
</dbReference>
<protein>
    <submittedName>
        <fullName evidence="1">Uncharacterized protein</fullName>
    </submittedName>
</protein>
<dbReference type="Gramene" id="rna8018">
    <property type="protein sequence ID" value="RHN72320.1"/>
    <property type="gene ID" value="gene8018"/>
</dbReference>
<accession>A0A396J386</accession>
<comment type="caution">
    <text evidence="1">The sequence shown here is derived from an EMBL/GenBank/DDBJ whole genome shotgun (WGS) entry which is preliminary data.</text>
</comment>
<name>A0A396J386_MEDTR</name>
<dbReference type="Proteomes" id="UP000265566">
    <property type="component" value="Chromosome 2"/>
</dbReference>
<sequence length="97" mass="11161">MESMILVYLLQTKIMELILKNDLHNFFTMVWSLSVIVLSNGSMMLVECGSKDWGCKVHWFLNGYPCLKTNKVCGYEMFSAKLMTLVTLDRGARFGRL</sequence>
<gene>
    <name evidence="1" type="ORF">MtrunA17_Chr2g0286381</name>
</gene>